<gene>
    <name evidence="3" type="primary">thpR</name>
    <name evidence="3" type="ORF">H8S57_08820</name>
</gene>
<dbReference type="HAMAP" id="MF_01940">
    <property type="entry name" value="RNA_CPDase"/>
    <property type="match status" value="1"/>
</dbReference>
<evidence type="ECO:0000313" key="4">
    <source>
        <dbReference type="Proteomes" id="UP000661435"/>
    </source>
</evidence>
<comment type="function">
    <text evidence="2">Hydrolyzes RNA 2',3'-cyclic phosphodiester to an RNA 2'-phosphomonoester.</text>
</comment>
<dbReference type="PANTHER" id="PTHR35561">
    <property type="entry name" value="RNA 2',3'-CYCLIC PHOSPHODIESTERASE"/>
    <property type="match status" value="1"/>
</dbReference>
<reference evidence="3" key="1">
    <citation type="submission" date="2020-08" db="EMBL/GenBank/DDBJ databases">
        <title>Genome public.</title>
        <authorList>
            <person name="Liu C."/>
            <person name="Sun Q."/>
        </authorList>
    </citation>
    <scope>NUCLEOTIDE SEQUENCE</scope>
    <source>
        <strain evidence="3">NSJ-51</strain>
    </source>
</reference>
<dbReference type="NCBIfam" id="TIGR02258">
    <property type="entry name" value="2_5_ligase"/>
    <property type="match status" value="1"/>
</dbReference>
<dbReference type="Proteomes" id="UP000661435">
    <property type="component" value="Unassembled WGS sequence"/>
</dbReference>
<dbReference type="PANTHER" id="PTHR35561:SF1">
    <property type="entry name" value="RNA 2',3'-CYCLIC PHOSPHODIESTERASE"/>
    <property type="match status" value="1"/>
</dbReference>
<keyword evidence="4" id="KW-1185">Reference proteome</keyword>
<organism evidence="3 4">
    <name type="scientific">Lawsonibacter hominis</name>
    <dbReference type="NCBI Taxonomy" id="2763053"/>
    <lineage>
        <taxon>Bacteria</taxon>
        <taxon>Bacillati</taxon>
        <taxon>Bacillota</taxon>
        <taxon>Clostridia</taxon>
        <taxon>Eubacteriales</taxon>
        <taxon>Oscillospiraceae</taxon>
        <taxon>Lawsonibacter</taxon>
    </lineage>
</organism>
<dbReference type="EC" id="3.1.4.58" evidence="2"/>
<dbReference type="SUPFAM" id="SSF55144">
    <property type="entry name" value="LigT-like"/>
    <property type="match status" value="1"/>
</dbReference>
<feature type="active site" description="Proton acceptor" evidence="2">
    <location>
        <position position="121"/>
    </location>
</feature>
<dbReference type="GO" id="GO:0008664">
    <property type="term" value="F:RNA 2',3'-cyclic 3'-phosphodiesterase activity"/>
    <property type="evidence" value="ECO:0007669"/>
    <property type="project" value="UniProtKB-EC"/>
</dbReference>
<dbReference type="RefSeq" id="WP_186907720.1">
    <property type="nucleotide sequence ID" value="NZ_JACOPP010000010.1"/>
</dbReference>
<keyword evidence="1 2" id="KW-0378">Hydrolase</keyword>
<comment type="caution">
    <text evidence="3">The sequence shown here is derived from an EMBL/GenBank/DDBJ whole genome shotgun (WGS) entry which is preliminary data.</text>
</comment>
<sequence>MRLFVAAALPESWKDALDRAARALADQGVRGNFTRRENYHLTLVFLGETDRLDDVIAAMDTVDAPPFPLRTCGVGRFRRSSGDILWVGVQAAPGLTEAQWQLSHALAGAGFPLEERAYRPHLTLARRAILPRSMDEGRLSGLLTPLELTLDRLTLMCSERRSGLLRYTPIYEKRLF</sequence>
<dbReference type="Pfam" id="PF13563">
    <property type="entry name" value="2_5_RNA_ligase2"/>
    <property type="match status" value="1"/>
</dbReference>
<evidence type="ECO:0000256" key="1">
    <source>
        <dbReference type="ARBA" id="ARBA00022801"/>
    </source>
</evidence>
<feature type="short sequence motif" description="HXTX 1" evidence="2">
    <location>
        <begin position="40"/>
        <end position="43"/>
    </location>
</feature>
<feature type="short sequence motif" description="HXTX 2" evidence="2">
    <location>
        <begin position="121"/>
        <end position="124"/>
    </location>
</feature>
<dbReference type="InterPro" id="IPR009097">
    <property type="entry name" value="Cyclic_Pdiesterase"/>
</dbReference>
<protein>
    <recommendedName>
        <fullName evidence="2">RNA 2',3'-cyclic phosphodiesterase</fullName>
        <shortName evidence="2">RNA 2',3'-CPDase</shortName>
        <ecNumber evidence="2">3.1.4.58</ecNumber>
    </recommendedName>
</protein>
<proteinExistence type="inferred from homology"/>
<evidence type="ECO:0000256" key="2">
    <source>
        <dbReference type="HAMAP-Rule" id="MF_01940"/>
    </source>
</evidence>
<name>A0A8J6JGH1_9FIRM</name>
<comment type="catalytic activity">
    <reaction evidence="2">
        <text>a 3'-end 2',3'-cyclophospho-ribonucleotide-RNA + H2O = a 3'-end 2'-phospho-ribonucleotide-RNA + H(+)</text>
        <dbReference type="Rhea" id="RHEA:11828"/>
        <dbReference type="Rhea" id="RHEA-COMP:10464"/>
        <dbReference type="Rhea" id="RHEA-COMP:17353"/>
        <dbReference type="ChEBI" id="CHEBI:15377"/>
        <dbReference type="ChEBI" id="CHEBI:15378"/>
        <dbReference type="ChEBI" id="CHEBI:83064"/>
        <dbReference type="ChEBI" id="CHEBI:173113"/>
        <dbReference type="EC" id="3.1.4.58"/>
    </reaction>
</comment>
<comment type="similarity">
    <text evidence="2">Belongs to the 2H phosphoesterase superfamily. ThpR family.</text>
</comment>
<dbReference type="Gene3D" id="3.90.1140.10">
    <property type="entry name" value="Cyclic phosphodiesterase"/>
    <property type="match status" value="1"/>
</dbReference>
<evidence type="ECO:0000313" key="3">
    <source>
        <dbReference type="EMBL" id="MBC5733830.1"/>
    </source>
</evidence>
<dbReference type="EMBL" id="JACOPP010000010">
    <property type="protein sequence ID" value="MBC5733830.1"/>
    <property type="molecule type" value="Genomic_DNA"/>
</dbReference>
<accession>A0A8J6JGH1</accession>
<dbReference type="InterPro" id="IPR004175">
    <property type="entry name" value="RNA_CPDase"/>
</dbReference>
<dbReference type="AlphaFoldDB" id="A0A8J6JGH1"/>
<dbReference type="GO" id="GO:0004113">
    <property type="term" value="F:2',3'-cyclic-nucleotide 3'-phosphodiesterase activity"/>
    <property type="evidence" value="ECO:0007669"/>
    <property type="project" value="InterPro"/>
</dbReference>
<feature type="active site" description="Proton donor" evidence="2">
    <location>
        <position position="40"/>
    </location>
</feature>